<dbReference type="InterPro" id="IPR036390">
    <property type="entry name" value="WH_DNA-bd_sf"/>
</dbReference>
<name>A0A0K1EPD5_CHOCO</name>
<dbReference type="GO" id="GO:0003677">
    <property type="term" value="F:DNA binding"/>
    <property type="evidence" value="ECO:0007669"/>
    <property type="project" value="UniProtKB-KW"/>
</dbReference>
<feature type="domain" description="WYL" evidence="2">
    <location>
        <begin position="158"/>
        <end position="223"/>
    </location>
</feature>
<protein>
    <submittedName>
        <fullName evidence="3">DNA-binding protein</fullName>
    </submittedName>
</protein>
<evidence type="ECO:0000259" key="1">
    <source>
        <dbReference type="Pfam" id="PF08279"/>
    </source>
</evidence>
<dbReference type="KEGG" id="ccro:CMC5_067090"/>
<reference evidence="3 4" key="1">
    <citation type="submission" date="2015-07" db="EMBL/GenBank/DDBJ databases">
        <title>Genome analysis of myxobacterium Chondromyces crocatus Cm c5 reveals a high potential for natural compound synthesis and the genetic basis for the loss of fruiting body formation.</title>
        <authorList>
            <person name="Zaburannyi N."/>
            <person name="Bunk B."/>
            <person name="Maier J."/>
            <person name="Overmann J."/>
            <person name="Mueller R."/>
        </authorList>
    </citation>
    <scope>NUCLEOTIDE SEQUENCE [LARGE SCALE GENOMIC DNA]</scope>
    <source>
        <strain evidence="3 4">Cm c5</strain>
    </source>
</reference>
<dbReference type="EMBL" id="CP012159">
    <property type="protein sequence ID" value="AKT42483.1"/>
    <property type="molecule type" value="Genomic_DNA"/>
</dbReference>
<dbReference type="PATRIC" id="fig|52.7.peg.7370"/>
<evidence type="ECO:0000313" key="3">
    <source>
        <dbReference type="EMBL" id="AKT42483.1"/>
    </source>
</evidence>
<feature type="domain" description="Helix-turn-helix type 11" evidence="1">
    <location>
        <begin position="21"/>
        <end position="76"/>
    </location>
</feature>
<dbReference type="STRING" id="52.CMC5_067090"/>
<dbReference type="Pfam" id="PF13280">
    <property type="entry name" value="WYL"/>
    <property type="match status" value="1"/>
</dbReference>
<proteinExistence type="predicted"/>
<keyword evidence="4" id="KW-1185">Reference proteome</keyword>
<accession>A0A0K1EPD5</accession>
<gene>
    <name evidence="3" type="ORF">CMC5_067090</name>
</gene>
<dbReference type="AlphaFoldDB" id="A0A0K1EPD5"/>
<dbReference type="InterPro" id="IPR026881">
    <property type="entry name" value="WYL_dom"/>
</dbReference>
<evidence type="ECO:0000259" key="2">
    <source>
        <dbReference type="Pfam" id="PF13280"/>
    </source>
</evidence>
<keyword evidence="3" id="KW-0238">DNA-binding</keyword>
<dbReference type="InterPro" id="IPR051534">
    <property type="entry name" value="CBASS_pafABC_assoc_protein"/>
</dbReference>
<dbReference type="Proteomes" id="UP000067626">
    <property type="component" value="Chromosome"/>
</dbReference>
<evidence type="ECO:0000313" key="4">
    <source>
        <dbReference type="Proteomes" id="UP000067626"/>
    </source>
</evidence>
<dbReference type="SUPFAM" id="SSF46785">
    <property type="entry name" value="Winged helix' DNA-binding domain"/>
    <property type="match status" value="1"/>
</dbReference>
<dbReference type="InterPro" id="IPR013196">
    <property type="entry name" value="HTH_11"/>
</dbReference>
<dbReference type="InterPro" id="IPR036388">
    <property type="entry name" value="WH-like_DNA-bd_sf"/>
</dbReference>
<dbReference type="Pfam" id="PF08279">
    <property type="entry name" value="HTH_11"/>
    <property type="match status" value="1"/>
</dbReference>
<dbReference type="Gene3D" id="1.10.10.10">
    <property type="entry name" value="Winged helix-like DNA-binding domain superfamily/Winged helix DNA-binding domain"/>
    <property type="match status" value="1"/>
</dbReference>
<sequence length="229" mass="25920">MRLPQRLDLGMRSPEVQRTERLFALAEYLRGRRTGVTAEALAERFGVTIRTIYRDLDALRAAAMPVAAERGRGGGYALDRSYSLPPVNFTAREAALLVALGRFAIDTRLLPFTDTLQSALDKVRSALSTSAQRDLLARLSELSFSGVPGLPSNKDVRAAVERAWFEQQPLRIVYVDGNYIQTTREIRIQSILMDRHETRLDAIDLNRGERRHFRLDRIAQAEVMRIAPR</sequence>
<dbReference type="PANTHER" id="PTHR34580">
    <property type="match status" value="1"/>
</dbReference>
<dbReference type="PANTHER" id="PTHR34580:SF1">
    <property type="entry name" value="PROTEIN PAFC"/>
    <property type="match status" value="1"/>
</dbReference>
<organism evidence="3 4">
    <name type="scientific">Chondromyces crocatus</name>
    <dbReference type="NCBI Taxonomy" id="52"/>
    <lineage>
        <taxon>Bacteria</taxon>
        <taxon>Pseudomonadati</taxon>
        <taxon>Myxococcota</taxon>
        <taxon>Polyangia</taxon>
        <taxon>Polyangiales</taxon>
        <taxon>Polyangiaceae</taxon>
        <taxon>Chondromyces</taxon>
    </lineage>
</organism>
<dbReference type="PROSITE" id="PS52050">
    <property type="entry name" value="WYL"/>
    <property type="match status" value="1"/>
</dbReference>